<feature type="compositionally biased region" description="Basic and acidic residues" evidence="1">
    <location>
        <begin position="32"/>
        <end position="46"/>
    </location>
</feature>
<feature type="compositionally biased region" description="Basic residues" evidence="1">
    <location>
        <begin position="54"/>
        <end position="67"/>
    </location>
</feature>
<comment type="caution">
    <text evidence="2">The sequence shown here is derived from an EMBL/GenBank/DDBJ whole genome shotgun (WGS) entry which is preliminary data.</text>
</comment>
<evidence type="ECO:0000313" key="3">
    <source>
        <dbReference type="Proteomes" id="UP001152523"/>
    </source>
</evidence>
<protein>
    <submittedName>
        <fullName evidence="2">Uncharacterized protein</fullName>
    </submittedName>
</protein>
<accession>A0AAV0E401</accession>
<organism evidence="2 3">
    <name type="scientific">Cuscuta epithymum</name>
    <dbReference type="NCBI Taxonomy" id="186058"/>
    <lineage>
        <taxon>Eukaryota</taxon>
        <taxon>Viridiplantae</taxon>
        <taxon>Streptophyta</taxon>
        <taxon>Embryophyta</taxon>
        <taxon>Tracheophyta</taxon>
        <taxon>Spermatophyta</taxon>
        <taxon>Magnoliopsida</taxon>
        <taxon>eudicotyledons</taxon>
        <taxon>Gunneridae</taxon>
        <taxon>Pentapetalae</taxon>
        <taxon>asterids</taxon>
        <taxon>lamiids</taxon>
        <taxon>Solanales</taxon>
        <taxon>Convolvulaceae</taxon>
        <taxon>Cuscuteae</taxon>
        <taxon>Cuscuta</taxon>
        <taxon>Cuscuta subgen. Cuscuta</taxon>
    </lineage>
</organism>
<sequence length="130" mass="14709">MVATRGTMEACLEILEHEMENNCTETRHIHKEMREEAQRTRDELRELSLQQKGSRSRGKSKITKRSKQHDSSDSYSSASGGSGPVQLVADSLSITRSLGFETEVSFNPDNSRPPVPLPKMPLEQKKVYYI</sequence>
<evidence type="ECO:0000256" key="1">
    <source>
        <dbReference type="SAM" id="MobiDB-lite"/>
    </source>
</evidence>
<dbReference type="Proteomes" id="UP001152523">
    <property type="component" value="Unassembled WGS sequence"/>
</dbReference>
<reference evidence="2" key="1">
    <citation type="submission" date="2022-07" db="EMBL/GenBank/DDBJ databases">
        <authorList>
            <person name="Macas J."/>
            <person name="Novak P."/>
            <person name="Neumann P."/>
        </authorList>
    </citation>
    <scope>NUCLEOTIDE SEQUENCE</scope>
</reference>
<feature type="region of interest" description="Disordered" evidence="1">
    <location>
        <begin position="27"/>
        <end position="88"/>
    </location>
</feature>
<dbReference type="EMBL" id="CAMAPF010000219">
    <property type="protein sequence ID" value="CAH9114290.1"/>
    <property type="molecule type" value="Genomic_DNA"/>
</dbReference>
<gene>
    <name evidence="2" type="ORF">CEPIT_LOCUS20657</name>
</gene>
<keyword evidence="3" id="KW-1185">Reference proteome</keyword>
<name>A0AAV0E401_9ASTE</name>
<proteinExistence type="predicted"/>
<evidence type="ECO:0000313" key="2">
    <source>
        <dbReference type="EMBL" id="CAH9114290.1"/>
    </source>
</evidence>
<dbReference type="AlphaFoldDB" id="A0AAV0E401"/>